<organism evidence="1 2">
    <name type="scientific">Pseudomonas putida</name>
    <name type="common">Arthrobacter siderocapsulatus</name>
    <dbReference type="NCBI Taxonomy" id="303"/>
    <lineage>
        <taxon>Bacteria</taxon>
        <taxon>Pseudomonadati</taxon>
        <taxon>Pseudomonadota</taxon>
        <taxon>Gammaproteobacteria</taxon>
        <taxon>Pseudomonadales</taxon>
        <taxon>Pseudomonadaceae</taxon>
        <taxon>Pseudomonas</taxon>
    </lineage>
</organism>
<gene>
    <name evidence="1" type="ORF">EDF85_1411</name>
</gene>
<evidence type="ECO:0000313" key="1">
    <source>
        <dbReference type="EMBL" id="ROQ53647.1"/>
    </source>
</evidence>
<comment type="caution">
    <text evidence="1">The sequence shown here is derived from an EMBL/GenBank/DDBJ whole genome shotgun (WGS) entry which is preliminary data.</text>
</comment>
<evidence type="ECO:0000313" key="2">
    <source>
        <dbReference type="Proteomes" id="UP000269115"/>
    </source>
</evidence>
<reference evidence="1 2" key="1">
    <citation type="submission" date="2018-11" db="EMBL/GenBank/DDBJ databases">
        <title>Genomic analyses of the natural microbiome of Caenorhabditis elegans.</title>
        <authorList>
            <person name="Samuel B."/>
        </authorList>
    </citation>
    <scope>NUCLEOTIDE SEQUENCE [LARGE SCALE GENOMIC DNA]</scope>
    <source>
        <strain evidence="1 2">BIGb0473</strain>
    </source>
</reference>
<proteinExistence type="predicted"/>
<dbReference type="Proteomes" id="UP000269115">
    <property type="component" value="Unassembled WGS sequence"/>
</dbReference>
<dbReference type="RefSeq" id="WP_123752619.1">
    <property type="nucleotide sequence ID" value="NZ_RJUR01000011.1"/>
</dbReference>
<sequence>MNIGELVLNASEVYGHDAADQRAYAVAAALEVIAVKAGQSGAHMTHLDKEMGRLSEYADQIQAALKSE</sequence>
<name>A0A9X8HLJ6_PSEPU</name>
<accession>A0A9X8HLJ6</accession>
<protein>
    <submittedName>
        <fullName evidence="1">Uncharacterized protein</fullName>
    </submittedName>
</protein>
<dbReference type="AlphaFoldDB" id="A0A9X8HLJ6"/>
<dbReference type="EMBL" id="RJUR01000011">
    <property type="protein sequence ID" value="ROQ53647.1"/>
    <property type="molecule type" value="Genomic_DNA"/>
</dbReference>